<reference evidence="1" key="1">
    <citation type="submission" date="2021-06" db="EMBL/GenBank/DDBJ databases">
        <authorList>
            <person name="Arsene-Ploetze F."/>
        </authorList>
    </citation>
    <scope>NUCLEOTIDE SEQUENCE</scope>
    <source>
        <strain evidence="1">SBRY1</strain>
    </source>
</reference>
<evidence type="ECO:0000313" key="2">
    <source>
        <dbReference type="Proteomes" id="UP001153328"/>
    </source>
</evidence>
<evidence type="ECO:0000313" key="1">
    <source>
        <dbReference type="EMBL" id="CAG7646042.1"/>
    </source>
</evidence>
<gene>
    <name evidence="1" type="ORF">SBRY_40313</name>
</gene>
<sequence length="82" mass="8902">MTHRRPWTLANVAVVAMRDEPVVVVPLVCAVVTGAFRGHPAIDQNPWQAAPEPGPPPIPALACHATRLRSRAHRGGPIRPHR</sequence>
<comment type="caution">
    <text evidence="1">The sequence shown here is derived from an EMBL/GenBank/DDBJ whole genome shotgun (WGS) entry which is preliminary data.</text>
</comment>
<keyword evidence="2" id="KW-1185">Reference proteome</keyword>
<dbReference type="AlphaFoldDB" id="A0A9W4H2M9"/>
<name>A0A9W4H2M9_9ACTN</name>
<accession>A0A9W4H2M9</accession>
<proteinExistence type="predicted"/>
<dbReference type="EMBL" id="CAJVAX010000018">
    <property type="protein sequence ID" value="CAG7646042.1"/>
    <property type="molecule type" value="Genomic_DNA"/>
</dbReference>
<organism evidence="1 2">
    <name type="scientific">Actinacidiphila bryophytorum</name>
    <dbReference type="NCBI Taxonomy" id="1436133"/>
    <lineage>
        <taxon>Bacteria</taxon>
        <taxon>Bacillati</taxon>
        <taxon>Actinomycetota</taxon>
        <taxon>Actinomycetes</taxon>
        <taxon>Kitasatosporales</taxon>
        <taxon>Streptomycetaceae</taxon>
        <taxon>Actinacidiphila</taxon>
    </lineage>
</organism>
<protein>
    <submittedName>
        <fullName evidence="1">Uncharacterized protein</fullName>
    </submittedName>
</protein>
<dbReference type="Proteomes" id="UP001153328">
    <property type="component" value="Unassembled WGS sequence"/>
</dbReference>